<dbReference type="RefSeq" id="WP_244350466.1">
    <property type="nucleotide sequence ID" value="NZ_JAFIRA010000023.1"/>
</dbReference>
<protein>
    <recommendedName>
        <fullName evidence="3 6">Photosystem I reaction center subunit II</fullName>
    </recommendedName>
</protein>
<comment type="similarity">
    <text evidence="2 6">Belongs to the PsaD family.</text>
</comment>
<evidence type="ECO:0000313" key="9">
    <source>
        <dbReference type="Proteomes" id="UP000830835"/>
    </source>
</evidence>
<comment type="function">
    <text evidence="1 6">PsaD can form complexes with ferredoxin and ferredoxin-oxidoreductase in photosystem I (PS I) reaction center.</text>
</comment>
<comment type="caution">
    <text evidence="8">The sequence shown here is derived from an EMBL/GenBank/DDBJ whole genome shotgun (WGS) entry which is preliminary data.</text>
</comment>
<proteinExistence type="inferred from homology"/>
<name>A0ABT0CBL9_THEVL</name>
<evidence type="ECO:0000313" key="8">
    <source>
        <dbReference type="EMBL" id="MCJ2543188.1"/>
    </source>
</evidence>
<dbReference type="PANTHER" id="PTHR31982:SF5">
    <property type="entry name" value="PHOTOSYSTEM I REACTION CENTER SUBUNIT II, CHLOROPLASTIC"/>
    <property type="match status" value="1"/>
</dbReference>
<dbReference type="Proteomes" id="UP000830835">
    <property type="component" value="Unassembled WGS sequence"/>
</dbReference>
<dbReference type="InterPro" id="IPR036579">
    <property type="entry name" value="PsaD_sf"/>
</dbReference>
<keyword evidence="6" id="KW-0793">Thylakoid</keyword>
<reference evidence="8" key="1">
    <citation type="submission" date="2021-02" db="EMBL/GenBank/DDBJ databases">
        <title>The CRISPR/cas machinery reduction and long-range gene transfer in the hot spring cyanobacterium Synechococcus.</title>
        <authorList>
            <person name="Dvorak P."/>
            <person name="Jahodarova E."/>
            <person name="Hasler P."/>
            <person name="Poulickova A."/>
        </authorList>
    </citation>
    <scope>NUCLEOTIDE SEQUENCE</scope>
    <source>
        <strain evidence="8">Rupite</strain>
    </source>
</reference>
<keyword evidence="5 6" id="KW-0603">Photosystem I</keyword>
<dbReference type="EMBL" id="JAFIRA010000023">
    <property type="protein sequence ID" value="MCJ2543188.1"/>
    <property type="molecule type" value="Genomic_DNA"/>
</dbReference>
<evidence type="ECO:0000256" key="5">
    <source>
        <dbReference type="ARBA" id="ARBA00022836"/>
    </source>
</evidence>
<keyword evidence="9" id="KW-1185">Reference proteome</keyword>
<evidence type="ECO:0000256" key="3">
    <source>
        <dbReference type="ARBA" id="ARBA00019814"/>
    </source>
</evidence>
<comment type="subcellular location">
    <subcellularLocation>
        <location evidence="6">Cellular thylakoid membrane</location>
        <topology evidence="6">Peripheral membrane protein</topology>
        <orientation evidence="6">Cytoplasmic side</orientation>
    </subcellularLocation>
</comment>
<evidence type="ECO:0000256" key="6">
    <source>
        <dbReference type="RuleBase" id="RU368104"/>
    </source>
</evidence>
<dbReference type="Pfam" id="PF02531">
    <property type="entry name" value="PsaD"/>
    <property type="match status" value="1"/>
</dbReference>
<evidence type="ECO:0000256" key="4">
    <source>
        <dbReference type="ARBA" id="ARBA00022531"/>
    </source>
</evidence>
<dbReference type="InterPro" id="IPR003685">
    <property type="entry name" value="PsaD"/>
</dbReference>
<dbReference type="PANTHER" id="PTHR31982">
    <property type="entry name" value="PHOTOSYSTEM I REACTION CENTER SUBUNIT II-1, CHLOROPLASTIC-RELATED"/>
    <property type="match status" value="1"/>
</dbReference>
<organism evidence="8 9">
    <name type="scientific">Thermostichus vulcanus str. 'Rupite'</name>
    <dbReference type="NCBI Taxonomy" id="2813851"/>
    <lineage>
        <taxon>Bacteria</taxon>
        <taxon>Bacillati</taxon>
        <taxon>Cyanobacteriota</taxon>
        <taxon>Cyanophyceae</taxon>
        <taxon>Thermostichales</taxon>
        <taxon>Thermostichaceae</taxon>
        <taxon>Thermostichus</taxon>
    </lineage>
</organism>
<gene>
    <name evidence="8" type="ORF">JX360_09755</name>
</gene>
<keyword evidence="4 6" id="KW-0602">Photosynthesis</keyword>
<feature type="region of interest" description="Disordered" evidence="7">
    <location>
        <begin position="108"/>
        <end position="127"/>
    </location>
</feature>
<evidence type="ECO:0000256" key="2">
    <source>
        <dbReference type="ARBA" id="ARBA00009926"/>
    </source>
</evidence>
<sequence length="144" mass="15686">MAVKEGDPRQGATLPLFGGSTGGLLSAAETEEKYVITWTGKPGQVFEMPTGGAAEMVEGKNFLTFARKEQCLALGAQLISDYKIKDYQIFRIPAGGDPVLVHPKDGVFPEKANEGRDTVGKVDHNIGKNKEPISYKFTDKKPWD</sequence>
<accession>A0ABT0CBL9</accession>
<dbReference type="Gene3D" id="3.30.1470.10">
    <property type="entry name" value="Photosystem I PsaD, reaction center subunit II"/>
    <property type="match status" value="1"/>
</dbReference>
<dbReference type="SUPFAM" id="SSF64234">
    <property type="entry name" value="Photosystem I subunit PsaD"/>
    <property type="match status" value="1"/>
</dbReference>
<evidence type="ECO:0000256" key="7">
    <source>
        <dbReference type="SAM" id="MobiDB-lite"/>
    </source>
</evidence>
<evidence type="ECO:0000256" key="1">
    <source>
        <dbReference type="ARBA" id="ARBA00002640"/>
    </source>
</evidence>